<reference evidence="1" key="1">
    <citation type="submission" date="2021-02" db="EMBL/GenBank/DDBJ databases">
        <authorList>
            <person name="Dougan E. K."/>
            <person name="Rhodes N."/>
            <person name="Thang M."/>
            <person name="Chan C."/>
        </authorList>
    </citation>
    <scope>NUCLEOTIDE SEQUENCE</scope>
</reference>
<evidence type="ECO:0000313" key="1">
    <source>
        <dbReference type="EMBL" id="CAE8623003.1"/>
    </source>
</evidence>
<proteinExistence type="predicted"/>
<sequence length="373" mass="41771">MNDMRLRVQKLRGTSAVPMEAREQGLSLTRALLPEVLAQICTHLDVPARSCWSMLCQSARAMPADWWLLAQATTTIGTELLLLFRNLRVPPNSSEEMKAKRIARLLWSSSILDFGDFVCSVSRAEGKDTGPGSAFGWRRDPHYGLGLRAFRASKSPALIRQCGEGAMWSAERVDLRLPLEITFEAYIHSAVGGVHIAFFDNCLGWDGVNTASDALSIAILKRQNWRPCRDVCWIRSRLYAEEVHCAHFRFGTWPERSWGRVSIRIFGGNVQVEAFGSHSVMMRNLVSVSAGTGRTVTGLPPTVHLGFLCWDHDSRAWVFINSHFTFKTATVIMNNNKQETVCSNFMQGESARRRSLMATSAFSRLLVVCKCVL</sequence>
<evidence type="ECO:0000313" key="2">
    <source>
        <dbReference type="Proteomes" id="UP000654075"/>
    </source>
</evidence>
<dbReference type="AlphaFoldDB" id="A0A813GDH4"/>
<organism evidence="1 2">
    <name type="scientific">Polarella glacialis</name>
    <name type="common">Dinoflagellate</name>
    <dbReference type="NCBI Taxonomy" id="89957"/>
    <lineage>
        <taxon>Eukaryota</taxon>
        <taxon>Sar</taxon>
        <taxon>Alveolata</taxon>
        <taxon>Dinophyceae</taxon>
        <taxon>Suessiales</taxon>
        <taxon>Suessiaceae</taxon>
        <taxon>Polarella</taxon>
    </lineage>
</organism>
<dbReference type="OrthoDB" id="10336720at2759"/>
<dbReference type="EMBL" id="CAJNNV010028098">
    <property type="protein sequence ID" value="CAE8623003.1"/>
    <property type="molecule type" value="Genomic_DNA"/>
</dbReference>
<dbReference type="Proteomes" id="UP000654075">
    <property type="component" value="Unassembled WGS sequence"/>
</dbReference>
<keyword evidence="2" id="KW-1185">Reference proteome</keyword>
<protein>
    <recommendedName>
        <fullName evidence="3">F-box domain-containing protein</fullName>
    </recommendedName>
</protein>
<name>A0A813GDH4_POLGL</name>
<gene>
    <name evidence="1" type="ORF">PGLA1383_LOCUS40335</name>
</gene>
<comment type="caution">
    <text evidence="1">The sequence shown here is derived from an EMBL/GenBank/DDBJ whole genome shotgun (WGS) entry which is preliminary data.</text>
</comment>
<evidence type="ECO:0008006" key="3">
    <source>
        <dbReference type="Google" id="ProtNLM"/>
    </source>
</evidence>
<accession>A0A813GDH4</accession>